<keyword evidence="1" id="KW-1133">Transmembrane helix</keyword>
<proteinExistence type="predicted"/>
<dbReference type="EMBL" id="NQWI01000220">
    <property type="protein sequence ID" value="PDV99543.1"/>
    <property type="molecule type" value="Genomic_DNA"/>
</dbReference>
<evidence type="ECO:0000313" key="3">
    <source>
        <dbReference type="Proteomes" id="UP000220527"/>
    </source>
</evidence>
<dbReference type="Proteomes" id="UP000220527">
    <property type="component" value="Unassembled WGS sequence"/>
</dbReference>
<dbReference type="AlphaFoldDB" id="A0A2A6RD43"/>
<feature type="transmembrane region" description="Helical" evidence="1">
    <location>
        <begin position="20"/>
        <end position="40"/>
    </location>
</feature>
<sequence>MVVQAGTRRCYAAISWSYTYLLLIVAFVLLLVWLLTYPIAANYVLAGWLCGAALLNSLCAGIVVPTLVG</sequence>
<reference evidence="3" key="1">
    <citation type="submission" date="2017-08" db="EMBL/GenBank/DDBJ databases">
        <authorList>
            <person name="Grouzdev D.S."/>
            <person name="Gaisin V.A."/>
            <person name="Rysina M.S."/>
            <person name="Gorlenko V.M."/>
        </authorList>
    </citation>
    <scope>NUCLEOTIDE SEQUENCE [LARGE SCALE GENOMIC DNA]</scope>
    <source>
        <strain evidence="3">Kir15-3F</strain>
    </source>
</reference>
<comment type="caution">
    <text evidence="2">The sequence shown here is derived from an EMBL/GenBank/DDBJ whole genome shotgun (WGS) entry which is preliminary data.</text>
</comment>
<keyword evidence="1" id="KW-0472">Membrane</keyword>
<evidence type="ECO:0000256" key="1">
    <source>
        <dbReference type="SAM" id="Phobius"/>
    </source>
</evidence>
<gene>
    <name evidence="2" type="ORF">CJ255_21455</name>
</gene>
<evidence type="ECO:0000313" key="2">
    <source>
        <dbReference type="EMBL" id="PDV99543.1"/>
    </source>
</evidence>
<feature type="transmembrane region" description="Helical" evidence="1">
    <location>
        <begin position="46"/>
        <end position="68"/>
    </location>
</feature>
<accession>A0A2A6RD43</accession>
<organism evidence="2 3">
    <name type="scientific">Candidatus Viridilinea mediisalina</name>
    <dbReference type="NCBI Taxonomy" id="2024553"/>
    <lineage>
        <taxon>Bacteria</taxon>
        <taxon>Bacillati</taxon>
        <taxon>Chloroflexota</taxon>
        <taxon>Chloroflexia</taxon>
        <taxon>Chloroflexales</taxon>
        <taxon>Chloroflexineae</taxon>
        <taxon>Oscillochloridaceae</taxon>
        <taxon>Candidatus Viridilinea</taxon>
    </lineage>
</organism>
<name>A0A2A6RD43_9CHLR</name>
<protein>
    <submittedName>
        <fullName evidence="2">Uncharacterized protein</fullName>
    </submittedName>
</protein>
<keyword evidence="3" id="KW-1185">Reference proteome</keyword>
<keyword evidence="1" id="KW-0812">Transmembrane</keyword>